<evidence type="ECO:0000313" key="7">
    <source>
        <dbReference type="EMBL" id="KAJ3611777.1"/>
    </source>
</evidence>
<evidence type="ECO:0000313" key="8">
    <source>
        <dbReference type="Proteomes" id="UP001148018"/>
    </source>
</evidence>
<evidence type="ECO:0000256" key="2">
    <source>
        <dbReference type="ARBA" id="ARBA00004496"/>
    </source>
</evidence>
<comment type="subcellular location">
    <subcellularLocation>
        <location evidence="2">Cytoplasm</location>
    </subcellularLocation>
    <subcellularLocation>
        <location evidence="1">Nucleus</location>
    </subcellularLocation>
</comment>
<protein>
    <recommendedName>
        <fullName evidence="6">Essential protein Yae1 N-terminal domain-containing protein</fullName>
    </recommendedName>
</protein>
<dbReference type="InterPro" id="IPR038881">
    <property type="entry name" value="Yae1-like"/>
</dbReference>
<keyword evidence="8" id="KW-1185">Reference proteome</keyword>
<evidence type="ECO:0000256" key="4">
    <source>
        <dbReference type="ARBA" id="ARBA00023242"/>
    </source>
</evidence>
<accession>A0A9Q0EWE4</accession>
<evidence type="ECO:0000256" key="1">
    <source>
        <dbReference type="ARBA" id="ARBA00004123"/>
    </source>
</evidence>
<dbReference type="GO" id="GO:0005737">
    <property type="term" value="C:cytoplasm"/>
    <property type="evidence" value="ECO:0007669"/>
    <property type="project" value="UniProtKB-SubCell"/>
</dbReference>
<dbReference type="PANTHER" id="PTHR18829">
    <property type="entry name" value="PROTEIN YAE1 HOMOLOG"/>
    <property type="match status" value="1"/>
</dbReference>
<dbReference type="Pfam" id="PF09811">
    <property type="entry name" value="Yae1_N"/>
    <property type="match status" value="1"/>
</dbReference>
<dbReference type="Proteomes" id="UP001148018">
    <property type="component" value="Unassembled WGS sequence"/>
</dbReference>
<keyword evidence="3" id="KW-0963">Cytoplasm</keyword>
<name>A0A9Q0EWE4_9TELE</name>
<dbReference type="GO" id="GO:0005634">
    <property type="term" value="C:nucleus"/>
    <property type="evidence" value="ECO:0007669"/>
    <property type="project" value="UniProtKB-SubCell"/>
</dbReference>
<evidence type="ECO:0000259" key="6">
    <source>
        <dbReference type="Pfam" id="PF09811"/>
    </source>
</evidence>
<dbReference type="OrthoDB" id="20086at2759"/>
<feature type="region of interest" description="Disordered" evidence="5">
    <location>
        <begin position="208"/>
        <end position="230"/>
    </location>
</feature>
<organism evidence="7 8">
    <name type="scientific">Muraenolepis orangiensis</name>
    <name type="common">Patagonian moray cod</name>
    <dbReference type="NCBI Taxonomy" id="630683"/>
    <lineage>
        <taxon>Eukaryota</taxon>
        <taxon>Metazoa</taxon>
        <taxon>Chordata</taxon>
        <taxon>Craniata</taxon>
        <taxon>Vertebrata</taxon>
        <taxon>Euteleostomi</taxon>
        <taxon>Actinopterygii</taxon>
        <taxon>Neopterygii</taxon>
        <taxon>Teleostei</taxon>
        <taxon>Neoteleostei</taxon>
        <taxon>Acanthomorphata</taxon>
        <taxon>Zeiogadaria</taxon>
        <taxon>Gadariae</taxon>
        <taxon>Gadiformes</taxon>
        <taxon>Muraenolepidoidei</taxon>
        <taxon>Muraenolepididae</taxon>
        <taxon>Muraenolepis</taxon>
    </lineage>
</organism>
<dbReference type="InterPro" id="IPR019191">
    <property type="entry name" value="Essential_protein_Yae1_N"/>
</dbReference>
<proteinExistence type="predicted"/>
<dbReference type="PANTHER" id="PTHR18829:SF0">
    <property type="entry name" value="PROTEIN YAE1 HOMOLOG"/>
    <property type="match status" value="1"/>
</dbReference>
<sequence>MWSGSGGVDDVFDEEADDVILQSKEWKHNMERRVKDGYVEGVDAGKTASLQVGFNLGYREGAGRTVALGRLKGTLSAVQCWCRQRPAPLDVPPGALSALLRRVENHEENLMKELRGALELPPHTGDPDDLGVTIDKEEDGFLLPGEGGGSGGCDGGVVVGGGGGGECGKEGGEGECCGEGGSGGGGGGVGGEGEGECKKTDCCQKDGGEEKMERGPCLKSSSSTSDPREGLEELVGACVALMEELGLPQELMEHLQALRSVELK</sequence>
<dbReference type="AlphaFoldDB" id="A0A9Q0EWE4"/>
<comment type="caution">
    <text evidence="7">The sequence shown here is derived from an EMBL/GenBank/DDBJ whole genome shotgun (WGS) entry which is preliminary data.</text>
</comment>
<evidence type="ECO:0000256" key="3">
    <source>
        <dbReference type="ARBA" id="ARBA00022490"/>
    </source>
</evidence>
<evidence type="ECO:0000256" key="5">
    <source>
        <dbReference type="SAM" id="MobiDB-lite"/>
    </source>
</evidence>
<gene>
    <name evidence="7" type="ORF">NHX12_021791</name>
</gene>
<keyword evidence="4" id="KW-0539">Nucleus</keyword>
<dbReference type="EMBL" id="JANIIK010000037">
    <property type="protein sequence ID" value="KAJ3611777.1"/>
    <property type="molecule type" value="Genomic_DNA"/>
</dbReference>
<feature type="domain" description="Essential protein Yae1 N-terminal" evidence="6">
    <location>
        <begin position="37"/>
        <end position="75"/>
    </location>
</feature>
<reference evidence="7" key="1">
    <citation type="submission" date="2022-07" db="EMBL/GenBank/DDBJ databases">
        <title>Chromosome-level genome of Muraenolepis orangiensis.</title>
        <authorList>
            <person name="Kim J."/>
        </authorList>
    </citation>
    <scope>NUCLEOTIDE SEQUENCE</scope>
    <source>
        <strain evidence="7">KU_S4_2022</strain>
        <tissue evidence="7">Muscle</tissue>
    </source>
</reference>